<comment type="caution">
    <text evidence="3">The sequence shown here is derived from an EMBL/GenBank/DDBJ whole genome shotgun (WGS) entry which is preliminary data.</text>
</comment>
<keyword evidence="2" id="KW-1133">Transmembrane helix</keyword>
<feature type="region of interest" description="Disordered" evidence="1">
    <location>
        <begin position="44"/>
        <end position="76"/>
    </location>
</feature>
<evidence type="ECO:0000256" key="2">
    <source>
        <dbReference type="SAM" id="Phobius"/>
    </source>
</evidence>
<gene>
    <name evidence="3" type="ORF">GCM10009681_28760</name>
</gene>
<dbReference type="Proteomes" id="UP001500655">
    <property type="component" value="Unassembled WGS sequence"/>
</dbReference>
<keyword evidence="2" id="KW-0812">Transmembrane</keyword>
<dbReference type="RefSeq" id="WP_344081515.1">
    <property type="nucleotide sequence ID" value="NZ_BAAALS010000012.1"/>
</dbReference>
<protein>
    <submittedName>
        <fullName evidence="3">Uncharacterized protein</fullName>
    </submittedName>
</protein>
<dbReference type="EMBL" id="BAAALS010000012">
    <property type="protein sequence ID" value="GAA1755860.1"/>
    <property type="molecule type" value="Genomic_DNA"/>
</dbReference>
<evidence type="ECO:0000313" key="3">
    <source>
        <dbReference type="EMBL" id="GAA1755860.1"/>
    </source>
</evidence>
<reference evidence="3 4" key="1">
    <citation type="journal article" date="2019" name="Int. J. Syst. Evol. Microbiol.">
        <title>The Global Catalogue of Microorganisms (GCM) 10K type strain sequencing project: providing services to taxonomists for standard genome sequencing and annotation.</title>
        <authorList>
            <consortium name="The Broad Institute Genomics Platform"/>
            <consortium name="The Broad Institute Genome Sequencing Center for Infectious Disease"/>
            <person name="Wu L."/>
            <person name="Ma J."/>
        </authorList>
    </citation>
    <scope>NUCLEOTIDE SEQUENCE [LARGE SCALE GENOMIC DNA]</scope>
    <source>
        <strain evidence="3 4">JCM 13249</strain>
    </source>
</reference>
<proteinExistence type="predicted"/>
<sequence length="111" mass="12018">MIVVPDQPLILDPWLVPPDPPAWGSPPLAGPEAPDWHPGWTVPYIPEQPDQSIGRDAPERRRYPPSSSHAVTAEPAWPVQGAGERLVTFGATGLAVAATGLLFLGLLRRRF</sequence>
<evidence type="ECO:0000313" key="4">
    <source>
        <dbReference type="Proteomes" id="UP001500655"/>
    </source>
</evidence>
<feature type="transmembrane region" description="Helical" evidence="2">
    <location>
        <begin position="86"/>
        <end position="107"/>
    </location>
</feature>
<name>A0ABN2KH19_9ACTN</name>
<accession>A0ABN2KH19</accession>
<keyword evidence="4" id="KW-1185">Reference proteome</keyword>
<evidence type="ECO:0000256" key="1">
    <source>
        <dbReference type="SAM" id="MobiDB-lite"/>
    </source>
</evidence>
<organism evidence="3 4">
    <name type="scientific">Luedemannella helvata</name>
    <dbReference type="NCBI Taxonomy" id="349315"/>
    <lineage>
        <taxon>Bacteria</taxon>
        <taxon>Bacillati</taxon>
        <taxon>Actinomycetota</taxon>
        <taxon>Actinomycetes</taxon>
        <taxon>Micromonosporales</taxon>
        <taxon>Micromonosporaceae</taxon>
        <taxon>Luedemannella</taxon>
    </lineage>
</organism>
<keyword evidence="2" id="KW-0472">Membrane</keyword>